<accession>A0A914I0Y2</accession>
<organism evidence="2 3">
    <name type="scientific">Globodera rostochiensis</name>
    <name type="common">Golden nematode worm</name>
    <name type="synonym">Heterodera rostochiensis</name>
    <dbReference type="NCBI Taxonomy" id="31243"/>
    <lineage>
        <taxon>Eukaryota</taxon>
        <taxon>Metazoa</taxon>
        <taxon>Ecdysozoa</taxon>
        <taxon>Nematoda</taxon>
        <taxon>Chromadorea</taxon>
        <taxon>Rhabditida</taxon>
        <taxon>Tylenchina</taxon>
        <taxon>Tylenchomorpha</taxon>
        <taxon>Tylenchoidea</taxon>
        <taxon>Heteroderidae</taxon>
        <taxon>Heteroderinae</taxon>
        <taxon>Globodera</taxon>
    </lineage>
</organism>
<sequence length="85" mass="9016">MAVHLLAISSSFFPPALIVVLLVVILAHFWQIFGPSGALCKFVRFGVEEVQAVRPATFWVLSASLGLTGHAVSAAVRDEIVPATA</sequence>
<keyword evidence="2" id="KW-1185">Reference proteome</keyword>
<keyword evidence="1" id="KW-1133">Transmembrane helix</keyword>
<evidence type="ECO:0000313" key="3">
    <source>
        <dbReference type="WBParaSite" id="Gr19_v10_g5862.t1"/>
    </source>
</evidence>
<dbReference type="AlphaFoldDB" id="A0A914I0Y2"/>
<evidence type="ECO:0000256" key="1">
    <source>
        <dbReference type="SAM" id="Phobius"/>
    </source>
</evidence>
<keyword evidence="1" id="KW-0812">Transmembrane</keyword>
<keyword evidence="1" id="KW-0472">Membrane</keyword>
<feature type="transmembrane region" description="Helical" evidence="1">
    <location>
        <begin position="12"/>
        <end position="33"/>
    </location>
</feature>
<evidence type="ECO:0000313" key="2">
    <source>
        <dbReference type="Proteomes" id="UP000887572"/>
    </source>
</evidence>
<dbReference type="WBParaSite" id="Gr19_v10_g5862.t1">
    <property type="protein sequence ID" value="Gr19_v10_g5862.t1"/>
    <property type="gene ID" value="Gr19_v10_g5862"/>
</dbReference>
<protein>
    <submittedName>
        <fullName evidence="3">Uncharacterized protein</fullName>
    </submittedName>
</protein>
<proteinExistence type="predicted"/>
<reference evidence="3" key="1">
    <citation type="submission" date="2022-11" db="UniProtKB">
        <authorList>
            <consortium name="WormBaseParasite"/>
        </authorList>
    </citation>
    <scope>IDENTIFICATION</scope>
</reference>
<name>A0A914I0Y2_GLORO</name>
<dbReference type="Proteomes" id="UP000887572">
    <property type="component" value="Unplaced"/>
</dbReference>